<comment type="caution">
    <text evidence="1">The sequence shown here is derived from an EMBL/GenBank/DDBJ whole genome shotgun (WGS) entry which is preliminary data.</text>
</comment>
<organism evidence="1 2">
    <name type="scientific">Camellia lanceoleosa</name>
    <dbReference type="NCBI Taxonomy" id="1840588"/>
    <lineage>
        <taxon>Eukaryota</taxon>
        <taxon>Viridiplantae</taxon>
        <taxon>Streptophyta</taxon>
        <taxon>Embryophyta</taxon>
        <taxon>Tracheophyta</taxon>
        <taxon>Spermatophyta</taxon>
        <taxon>Magnoliopsida</taxon>
        <taxon>eudicotyledons</taxon>
        <taxon>Gunneridae</taxon>
        <taxon>Pentapetalae</taxon>
        <taxon>asterids</taxon>
        <taxon>Ericales</taxon>
        <taxon>Theaceae</taxon>
        <taxon>Camellia</taxon>
    </lineage>
</organism>
<accession>A0ACC0IYN7</accession>
<sequence>MSFFIKTLKNDELKLDEKETDGKKKEEELVVKEKHEKRKNDEEELDEKKMVEEKEMDEEELVEKKKKDEFYLSSMKSLSNVMIIQDIGDMTLKSLATLFAAGKSLKEVVKLFINLLVHDFNI</sequence>
<proteinExistence type="predicted"/>
<evidence type="ECO:0000313" key="1">
    <source>
        <dbReference type="EMBL" id="KAI8030331.1"/>
    </source>
</evidence>
<dbReference type="EMBL" id="CM045758">
    <property type="protein sequence ID" value="KAI8030331.1"/>
    <property type="molecule type" value="Genomic_DNA"/>
</dbReference>
<evidence type="ECO:0000313" key="2">
    <source>
        <dbReference type="Proteomes" id="UP001060215"/>
    </source>
</evidence>
<gene>
    <name evidence="1" type="ORF">LOK49_LG01G00129</name>
</gene>
<protein>
    <submittedName>
        <fullName evidence="1">Uncharacterized protein</fullName>
    </submittedName>
</protein>
<dbReference type="Proteomes" id="UP001060215">
    <property type="component" value="Chromosome 1"/>
</dbReference>
<reference evidence="1 2" key="1">
    <citation type="journal article" date="2022" name="Plant J.">
        <title>Chromosome-level genome of Camellia lanceoleosa provides a valuable resource for understanding genome evolution and self-incompatibility.</title>
        <authorList>
            <person name="Gong W."/>
            <person name="Xiao S."/>
            <person name="Wang L."/>
            <person name="Liao Z."/>
            <person name="Chang Y."/>
            <person name="Mo W."/>
            <person name="Hu G."/>
            <person name="Li W."/>
            <person name="Zhao G."/>
            <person name="Zhu H."/>
            <person name="Hu X."/>
            <person name="Ji K."/>
            <person name="Xiang X."/>
            <person name="Song Q."/>
            <person name="Yuan D."/>
            <person name="Jin S."/>
            <person name="Zhang L."/>
        </authorList>
    </citation>
    <scope>NUCLEOTIDE SEQUENCE [LARGE SCALE GENOMIC DNA]</scope>
    <source>
        <strain evidence="1">SQ_2022a</strain>
    </source>
</reference>
<name>A0ACC0IYN7_9ERIC</name>
<keyword evidence="2" id="KW-1185">Reference proteome</keyword>